<comment type="caution">
    <text evidence="4">The sequence shown here is derived from an EMBL/GenBank/DDBJ whole genome shotgun (WGS) entry which is preliminary data.</text>
</comment>
<dbReference type="Gene3D" id="2.120.10.30">
    <property type="entry name" value="TolB, C-terminal domain"/>
    <property type="match status" value="2"/>
</dbReference>
<dbReference type="Proteomes" id="UP000663844">
    <property type="component" value="Unassembled WGS sequence"/>
</dbReference>
<dbReference type="CDD" id="cd05819">
    <property type="entry name" value="NHL"/>
    <property type="match status" value="1"/>
</dbReference>
<dbReference type="PANTHER" id="PTHR24104">
    <property type="entry name" value="E3 UBIQUITIN-PROTEIN LIGASE NHLRC1-RELATED"/>
    <property type="match status" value="1"/>
</dbReference>
<evidence type="ECO:0000256" key="3">
    <source>
        <dbReference type="SAM" id="Phobius"/>
    </source>
</evidence>
<feature type="repeat" description="NHL" evidence="2">
    <location>
        <begin position="374"/>
        <end position="410"/>
    </location>
</feature>
<gene>
    <name evidence="4" type="ORF">JYZ213_LOCUS3182</name>
    <name evidence="5" type="ORF">OXD698_LOCUS34415</name>
</gene>
<dbReference type="Proteomes" id="UP000663845">
    <property type="component" value="Unassembled WGS sequence"/>
</dbReference>
<keyword evidence="3" id="KW-1133">Transmembrane helix</keyword>
<dbReference type="Pfam" id="PF01436">
    <property type="entry name" value="NHL"/>
    <property type="match status" value="2"/>
</dbReference>
<keyword evidence="3" id="KW-0812">Transmembrane</keyword>
<evidence type="ECO:0008006" key="7">
    <source>
        <dbReference type="Google" id="ProtNLM"/>
    </source>
</evidence>
<organism evidence="4 6">
    <name type="scientific">Adineta steineri</name>
    <dbReference type="NCBI Taxonomy" id="433720"/>
    <lineage>
        <taxon>Eukaryota</taxon>
        <taxon>Metazoa</taxon>
        <taxon>Spiralia</taxon>
        <taxon>Gnathifera</taxon>
        <taxon>Rotifera</taxon>
        <taxon>Eurotatoria</taxon>
        <taxon>Bdelloidea</taxon>
        <taxon>Adinetida</taxon>
        <taxon>Adinetidae</taxon>
        <taxon>Adineta</taxon>
    </lineage>
</organism>
<name>A0A813Q7R3_9BILA</name>
<dbReference type="SUPFAM" id="SSF101898">
    <property type="entry name" value="NHL repeat"/>
    <property type="match status" value="1"/>
</dbReference>
<dbReference type="AlphaFoldDB" id="A0A813Q7R3"/>
<dbReference type="EMBL" id="CAJNOG010000017">
    <property type="protein sequence ID" value="CAF0763182.1"/>
    <property type="molecule type" value="Genomic_DNA"/>
</dbReference>
<evidence type="ECO:0000313" key="5">
    <source>
        <dbReference type="EMBL" id="CAF4082773.1"/>
    </source>
</evidence>
<dbReference type="EMBL" id="CAJOAZ010004979">
    <property type="protein sequence ID" value="CAF4082773.1"/>
    <property type="molecule type" value="Genomic_DNA"/>
</dbReference>
<dbReference type="PROSITE" id="PS51125">
    <property type="entry name" value="NHL"/>
    <property type="match status" value="2"/>
</dbReference>
<keyword evidence="3" id="KW-0472">Membrane</keyword>
<dbReference type="PANTHER" id="PTHR24104:SF25">
    <property type="entry name" value="PROTEIN LIN-41"/>
    <property type="match status" value="1"/>
</dbReference>
<feature type="transmembrane region" description="Helical" evidence="3">
    <location>
        <begin position="28"/>
        <end position="51"/>
    </location>
</feature>
<evidence type="ECO:0000256" key="1">
    <source>
        <dbReference type="ARBA" id="ARBA00022737"/>
    </source>
</evidence>
<dbReference type="InterPro" id="IPR011042">
    <property type="entry name" value="6-blade_b-propeller_TolB-like"/>
</dbReference>
<feature type="repeat" description="NHL" evidence="2">
    <location>
        <begin position="324"/>
        <end position="354"/>
    </location>
</feature>
<sequence>MDENQVHSELVTGNIEIRKWWHRRWVKIFGICLVFLAIFTITLGLVLKIVILGPKQAETSVASTTATESLATLPTTSQEIIEISTTTTTTTELPPLTTETARITSSAQQQINDNSKWEQDGITVAGGNGPENQIHLLVYPQGLYIDDDNQRMFIADLGNRRIAEWKYGATSGEVVAGGNGHGNQINQLHEPRSVTFDKKNQSLIVCDYCNKRVVRWFYRTNINPQIIISNINCYDVKLDRNGGIYVSDWAENEVTRWTENGVHEAYVAGGNEPGNGFEQLNNPTNIFVNEDYSVYVTDQNNHRVMKWSRGAREGIVIAGGNGQGHDLNQLHGPSGVAADRFGNVYVADCSNHRVMRWLLGAKEGTIVVGGNGAGNKANQFNCPIGLSFDRESNLYVSDFHNHRVQKFDRIVE</sequence>
<proteinExistence type="predicted"/>
<accession>A0A813Q7R3</accession>
<dbReference type="InterPro" id="IPR050952">
    <property type="entry name" value="TRIM-NHL_E3_ligases"/>
</dbReference>
<evidence type="ECO:0000313" key="6">
    <source>
        <dbReference type="Proteomes" id="UP000663845"/>
    </source>
</evidence>
<dbReference type="InterPro" id="IPR001258">
    <property type="entry name" value="NHL_repeat"/>
</dbReference>
<evidence type="ECO:0000313" key="4">
    <source>
        <dbReference type="EMBL" id="CAF0763182.1"/>
    </source>
</evidence>
<dbReference type="GO" id="GO:0008270">
    <property type="term" value="F:zinc ion binding"/>
    <property type="evidence" value="ECO:0007669"/>
    <property type="project" value="UniProtKB-KW"/>
</dbReference>
<reference evidence="4" key="1">
    <citation type="submission" date="2021-02" db="EMBL/GenBank/DDBJ databases">
        <authorList>
            <person name="Nowell W R."/>
        </authorList>
    </citation>
    <scope>NUCLEOTIDE SEQUENCE</scope>
</reference>
<dbReference type="Gene3D" id="2.40.10.500">
    <property type="match status" value="1"/>
</dbReference>
<keyword evidence="1" id="KW-0677">Repeat</keyword>
<protein>
    <recommendedName>
        <fullName evidence="7">NHL repeat containing protein-like protein</fullName>
    </recommendedName>
</protein>
<evidence type="ECO:0000256" key="2">
    <source>
        <dbReference type="PROSITE-ProRule" id="PRU00504"/>
    </source>
</evidence>